<comment type="caution">
    <text evidence="1">The sequence shown here is derived from an EMBL/GenBank/DDBJ whole genome shotgun (WGS) entry which is preliminary data.</text>
</comment>
<name>A0ACC0CPS0_9PEZI</name>
<keyword evidence="2" id="KW-1185">Reference proteome</keyword>
<reference evidence="1 2" key="1">
    <citation type="journal article" date="2022" name="New Phytol.">
        <title>Ecological generalism drives hyperdiversity of secondary metabolite gene clusters in xylarialean endophytes.</title>
        <authorList>
            <person name="Franco M.E.E."/>
            <person name="Wisecaver J.H."/>
            <person name="Arnold A.E."/>
            <person name="Ju Y.M."/>
            <person name="Slot J.C."/>
            <person name="Ahrendt S."/>
            <person name="Moore L.P."/>
            <person name="Eastman K.E."/>
            <person name="Scott K."/>
            <person name="Konkel Z."/>
            <person name="Mondo S.J."/>
            <person name="Kuo A."/>
            <person name="Hayes R.D."/>
            <person name="Haridas S."/>
            <person name="Andreopoulos B."/>
            <person name="Riley R."/>
            <person name="LaButti K."/>
            <person name="Pangilinan J."/>
            <person name="Lipzen A."/>
            <person name="Amirebrahimi M."/>
            <person name="Yan J."/>
            <person name="Adam C."/>
            <person name="Keymanesh K."/>
            <person name="Ng V."/>
            <person name="Louie K."/>
            <person name="Northen T."/>
            <person name="Drula E."/>
            <person name="Henrissat B."/>
            <person name="Hsieh H.M."/>
            <person name="Youens-Clark K."/>
            <person name="Lutzoni F."/>
            <person name="Miadlikowska J."/>
            <person name="Eastwood D.C."/>
            <person name="Hamelin R.C."/>
            <person name="Grigoriev I.V."/>
            <person name="U'Ren J.M."/>
        </authorList>
    </citation>
    <scope>NUCLEOTIDE SEQUENCE [LARGE SCALE GENOMIC DNA]</scope>
    <source>
        <strain evidence="1 2">ER1909</strain>
    </source>
</reference>
<proteinExistence type="predicted"/>
<protein>
    <submittedName>
        <fullName evidence="1">Uncharacterized protein</fullName>
    </submittedName>
</protein>
<organism evidence="1 2">
    <name type="scientific">Hypoxylon rubiginosum</name>
    <dbReference type="NCBI Taxonomy" id="110542"/>
    <lineage>
        <taxon>Eukaryota</taxon>
        <taxon>Fungi</taxon>
        <taxon>Dikarya</taxon>
        <taxon>Ascomycota</taxon>
        <taxon>Pezizomycotina</taxon>
        <taxon>Sordariomycetes</taxon>
        <taxon>Xylariomycetidae</taxon>
        <taxon>Xylariales</taxon>
        <taxon>Hypoxylaceae</taxon>
        <taxon>Hypoxylon</taxon>
    </lineage>
</organism>
<gene>
    <name evidence="1" type="ORF">F4821DRAFT_214190</name>
</gene>
<accession>A0ACC0CPS0</accession>
<evidence type="ECO:0000313" key="1">
    <source>
        <dbReference type="EMBL" id="KAI6082468.1"/>
    </source>
</evidence>
<dbReference type="Proteomes" id="UP001497680">
    <property type="component" value="Unassembled WGS sequence"/>
</dbReference>
<dbReference type="EMBL" id="MU394370">
    <property type="protein sequence ID" value="KAI6082468.1"/>
    <property type="molecule type" value="Genomic_DNA"/>
</dbReference>
<evidence type="ECO:0000313" key="2">
    <source>
        <dbReference type="Proteomes" id="UP001497680"/>
    </source>
</evidence>
<sequence>MATSPATSPATSTDVFDFLPQEGFDWWPDGKRLINKKQGLAIGKVMAEAYNVPLSKSLVETMIAELFVVGMQHIKLCSSMQAEDFWGLIRSKVTWAKALTVSETYGFLRHVIAARCMALSSDDWQSEEFMSHPSPIDADHRSATVLQFAMNAFVYQFETHTKKFQDASNFESPEVANEVQERLVDYTWVETYFTPFPDHEGYDCD</sequence>